<feature type="transmembrane region" description="Helical" evidence="1">
    <location>
        <begin position="44"/>
        <end position="62"/>
    </location>
</feature>
<gene>
    <name evidence="2" type="ORF">PSJ8397_02376</name>
</gene>
<evidence type="ECO:0000256" key="1">
    <source>
        <dbReference type="SAM" id="Phobius"/>
    </source>
</evidence>
<accession>A0A1Y5SUK6</accession>
<dbReference type="Proteomes" id="UP000193623">
    <property type="component" value="Unassembled WGS sequence"/>
</dbReference>
<keyword evidence="3" id="KW-1185">Reference proteome</keyword>
<feature type="transmembrane region" description="Helical" evidence="1">
    <location>
        <begin position="12"/>
        <end position="32"/>
    </location>
</feature>
<dbReference type="OrthoDB" id="163792at2"/>
<dbReference type="AlphaFoldDB" id="A0A1Y5SUK6"/>
<dbReference type="RefSeq" id="WP_085864767.1">
    <property type="nucleotide sequence ID" value="NZ_FWFT01000003.1"/>
</dbReference>
<sequence length="97" mass="10851">MSNFNKSDNGLIIFFNGIGVVIAYAMLGLSLYMSTDVPLATKGYWGIGILLLTLSLVNFVKLRFDERLSEDRITRVEEARNERLLSEYIGGEDDKAA</sequence>
<reference evidence="2 3" key="1">
    <citation type="submission" date="2017-03" db="EMBL/GenBank/DDBJ databases">
        <authorList>
            <person name="Afonso C.L."/>
            <person name="Miller P.J."/>
            <person name="Scott M.A."/>
            <person name="Spackman E."/>
            <person name="Goraichik I."/>
            <person name="Dimitrov K.M."/>
            <person name="Suarez D.L."/>
            <person name="Swayne D.E."/>
        </authorList>
    </citation>
    <scope>NUCLEOTIDE SEQUENCE [LARGE SCALE GENOMIC DNA]</scope>
    <source>
        <strain evidence="2 3">CECT 8397</strain>
    </source>
</reference>
<evidence type="ECO:0008006" key="4">
    <source>
        <dbReference type="Google" id="ProtNLM"/>
    </source>
</evidence>
<keyword evidence="1" id="KW-0812">Transmembrane</keyword>
<proteinExistence type="predicted"/>
<keyword evidence="1" id="KW-0472">Membrane</keyword>
<protein>
    <recommendedName>
        <fullName evidence="4">YiaA/B two helix domain protein</fullName>
    </recommendedName>
</protein>
<evidence type="ECO:0000313" key="3">
    <source>
        <dbReference type="Proteomes" id="UP000193623"/>
    </source>
</evidence>
<keyword evidence="1" id="KW-1133">Transmembrane helix</keyword>
<organism evidence="2 3">
    <name type="scientific">Pseudooctadecabacter jejudonensis</name>
    <dbReference type="NCBI Taxonomy" id="1391910"/>
    <lineage>
        <taxon>Bacteria</taxon>
        <taxon>Pseudomonadati</taxon>
        <taxon>Pseudomonadota</taxon>
        <taxon>Alphaproteobacteria</taxon>
        <taxon>Rhodobacterales</taxon>
        <taxon>Paracoccaceae</taxon>
        <taxon>Pseudooctadecabacter</taxon>
    </lineage>
</organism>
<dbReference type="EMBL" id="FWFT01000003">
    <property type="protein sequence ID" value="SLN45402.1"/>
    <property type="molecule type" value="Genomic_DNA"/>
</dbReference>
<evidence type="ECO:0000313" key="2">
    <source>
        <dbReference type="EMBL" id="SLN45402.1"/>
    </source>
</evidence>
<name>A0A1Y5SUK6_9RHOB</name>